<dbReference type="EMBL" id="CYXY01000022">
    <property type="protein sequence ID" value="CUN14433.1"/>
    <property type="molecule type" value="Genomic_DNA"/>
</dbReference>
<name>A0A173UHA3_ANAHA</name>
<accession>A0A173UHA3</accession>
<proteinExistence type="predicted"/>
<keyword evidence="1" id="KW-1133">Transmembrane helix</keyword>
<feature type="transmembrane region" description="Helical" evidence="1">
    <location>
        <begin position="51"/>
        <end position="71"/>
    </location>
</feature>
<feature type="transmembrane region" description="Helical" evidence="1">
    <location>
        <begin position="6"/>
        <end position="30"/>
    </location>
</feature>
<organism evidence="2 3">
    <name type="scientific">Anaerostipes hadrus</name>
    <dbReference type="NCBI Taxonomy" id="649756"/>
    <lineage>
        <taxon>Bacteria</taxon>
        <taxon>Bacillati</taxon>
        <taxon>Bacillota</taxon>
        <taxon>Clostridia</taxon>
        <taxon>Lachnospirales</taxon>
        <taxon>Lachnospiraceae</taxon>
        <taxon>Anaerostipes</taxon>
    </lineage>
</organism>
<sequence>MYFSTSISYIIILSPLILLALLATIGIVLYRHPSKLQRKWYSVSFKKRKRIKQIAILLGFCMAAGLFIYPLTSKKQFVSTISLSANENNFITEDKIDQISEDRREIKNEQWLKKFYKMMKSDDESSTLLDDSGSYEVWKTSILEDKTGEYELRLRAEDTVLHRLSIQQPDEDIDSDGDFDSYDTDGFYDIIQRPDNTFEENYQKLTDSEKQEIQNLNWNYKDGLLYATNENHKRCINGTSQYYMKNSKLINTMENSGYKGIKKWMEQCEKDTAGIKVKVGDKTYLFHNTDKWHTFKKNGLTCLYNYKRFIIRFDFNKVIGFRSNLSDLPQSGREMWTAISDHSGSAANEVILRSYNDEELYARKNVQIFLQDHKIKQMLIYWDETESFKGFTKEEKIFLKGCFEKMGISSKDAQEWLNTFMIKKTPQSGKLGSWTYSKGNSKNQVISLINHNENNNYVNLYKKSKGNN</sequence>
<evidence type="ECO:0000313" key="2">
    <source>
        <dbReference type="EMBL" id="CUN14433.1"/>
    </source>
</evidence>
<dbReference type="Proteomes" id="UP000095553">
    <property type="component" value="Unassembled WGS sequence"/>
</dbReference>
<evidence type="ECO:0000256" key="1">
    <source>
        <dbReference type="SAM" id="Phobius"/>
    </source>
</evidence>
<dbReference type="AlphaFoldDB" id="A0A173UHA3"/>
<gene>
    <name evidence="2" type="ORF">ERS852571_02801</name>
</gene>
<keyword evidence="1" id="KW-0812">Transmembrane</keyword>
<keyword evidence="1" id="KW-0472">Membrane</keyword>
<protein>
    <submittedName>
        <fullName evidence="2">Uncharacterized protein</fullName>
    </submittedName>
</protein>
<dbReference type="RefSeq" id="WP_055073385.1">
    <property type="nucleotide sequence ID" value="NZ_CYXY01000022.1"/>
</dbReference>
<evidence type="ECO:0000313" key="3">
    <source>
        <dbReference type="Proteomes" id="UP000095553"/>
    </source>
</evidence>
<reference evidence="2 3" key="1">
    <citation type="submission" date="2015-09" db="EMBL/GenBank/DDBJ databases">
        <authorList>
            <consortium name="Pathogen Informatics"/>
        </authorList>
    </citation>
    <scope>NUCLEOTIDE SEQUENCE [LARGE SCALE GENOMIC DNA]</scope>
    <source>
        <strain evidence="2 3">2789STDY5834959</strain>
    </source>
</reference>